<accession>B4VS93</accession>
<organism evidence="1 2">
    <name type="scientific">Coleofasciculus chthonoplastes PCC 7420</name>
    <dbReference type="NCBI Taxonomy" id="118168"/>
    <lineage>
        <taxon>Bacteria</taxon>
        <taxon>Bacillati</taxon>
        <taxon>Cyanobacteriota</taxon>
        <taxon>Cyanophyceae</taxon>
        <taxon>Coleofasciculales</taxon>
        <taxon>Coleofasciculaceae</taxon>
        <taxon>Coleofasciculus</taxon>
    </lineage>
</organism>
<keyword evidence="2" id="KW-1185">Reference proteome</keyword>
<name>B4VS93_9CYAN</name>
<dbReference type="Proteomes" id="UP000003835">
    <property type="component" value="Unassembled WGS sequence"/>
</dbReference>
<sequence length="85" mass="9919">MTFKYPDIATQAISRILSEKRSPYNRNAALFDVQEPITGASPEVRRIIERVLQAEKDKLYMKTPRHINDDILRIVKEEVQSTTHH</sequence>
<dbReference type="OrthoDB" id="427197at2"/>
<reference evidence="1 2" key="1">
    <citation type="submission" date="2008-07" db="EMBL/GenBank/DDBJ databases">
        <authorList>
            <person name="Tandeau de Marsac N."/>
            <person name="Ferriera S."/>
            <person name="Johnson J."/>
            <person name="Kravitz S."/>
            <person name="Beeson K."/>
            <person name="Sutton G."/>
            <person name="Rogers Y.-H."/>
            <person name="Friedman R."/>
            <person name="Frazier M."/>
            <person name="Venter J.C."/>
        </authorList>
    </citation>
    <scope>NUCLEOTIDE SEQUENCE [LARGE SCALE GENOMIC DNA]</scope>
    <source>
        <strain evidence="1 2">PCC 7420</strain>
    </source>
</reference>
<gene>
    <name evidence="1" type="ORF">MC7420_2123</name>
</gene>
<evidence type="ECO:0000313" key="2">
    <source>
        <dbReference type="Proteomes" id="UP000003835"/>
    </source>
</evidence>
<dbReference type="EMBL" id="DS989850">
    <property type="protein sequence ID" value="EDX75119.1"/>
    <property type="molecule type" value="Genomic_DNA"/>
</dbReference>
<dbReference type="RefSeq" id="WP_006101393.1">
    <property type="nucleotide sequence ID" value="NZ_DS989850.1"/>
</dbReference>
<dbReference type="HOGENOM" id="CLU_2424099_0_0_3"/>
<evidence type="ECO:0000313" key="1">
    <source>
        <dbReference type="EMBL" id="EDX75119.1"/>
    </source>
</evidence>
<proteinExistence type="predicted"/>
<dbReference type="AlphaFoldDB" id="B4VS93"/>
<dbReference type="eggNOG" id="ENOG5033A2S">
    <property type="taxonomic scope" value="Bacteria"/>
</dbReference>
<protein>
    <submittedName>
        <fullName evidence="1">Uncharacterized protein</fullName>
    </submittedName>
</protein>